<keyword evidence="11" id="KW-1185">Reference proteome</keyword>
<evidence type="ECO:0000256" key="7">
    <source>
        <dbReference type="PROSITE-ProRule" id="PRU01393"/>
    </source>
</evidence>
<dbReference type="PANTHER" id="PTHR10589">
    <property type="entry name" value="UBIQUITIN CARBOXYL-TERMINAL HYDROLASE"/>
    <property type="match status" value="1"/>
</dbReference>
<dbReference type="PRINTS" id="PR00707">
    <property type="entry name" value="UBCTHYDRLASE"/>
</dbReference>
<comment type="similarity">
    <text evidence="2 7 8">Belongs to the peptidase C12 family.</text>
</comment>
<dbReference type="InParanoid" id="A0A0C3EXI2"/>
<dbReference type="OrthoDB" id="1924260at2759"/>
<dbReference type="GO" id="GO:0006511">
    <property type="term" value="P:ubiquitin-dependent protein catabolic process"/>
    <property type="evidence" value="ECO:0007669"/>
    <property type="project" value="UniProtKB-UniRule"/>
</dbReference>
<feature type="site" description="Transition state stabilizer" evidence="7">
    <location>
        <position position="88"/>
    </location>
</feature>
<dbReference type="GO" id="GO:0005737">
    <property type="term" value="C:cytoplasm"/>
    <property type="evidence" value="ECO:0007669"/>
    <property type="project" value="TreeGrafter"/>
</dbReference>
<evidence type="ECO:0000256" key="5">
    <source>
        <dbReference type="ARBA" id="ARBA00022801"/>
    </source>
</evidence>
<feature type="active site" description="Proton donor" evidence="7">
    <location>
        <position position="179"/>
    </location>
</feature>
<reference evidence="10 11" key="1">
    <citation type="submission" date="2014-04" db="EMBL/GenBank/DDBJ databases">
        <authorList>
            <consortium name="DOE Joint Genome Institute"/>
            <person name="Kuo A."/>
            <person name="Tarkka M."/>
            <person name="Buscot F."/>
            <person name="Kohler A."/>
            <person name="Nagy L.G."/>
            <person name="Floudas D."/>
            <person name="Copeland A."/>
            <person name="Barry K.W."/>
            <person name="Cichocki N."/>
            <person name="Veneault-Fourrey C."/>
            <person name="LaButti K."/>
            <person name="Lindquist E.A."/>
            <person name="Lipzen A."/>
            <person name="Lundell T."/>
            <person name="Morin E."/>
            <person name="Murat C."/>
            <person name="Sun H."/>
            <person name="Tunlid A."/>
            <person name="Henrissat B."/>
            <person name="Grigoriev I.V."/>
            <person name="Hibbett D.S."/>
            <person name="Martin F."/>
            <person name="Nordberg H.P."/>
            <person name="Cantor M.N."/>
            <person name="Hua S.X."/>
        </authorList>
    </citation>
    <scope>NUCLEOTIDE SEQUENCE [LARGE SCALE GENOMIC DNA]</scope>
    <source>
        <strain evidence="10 11">F 1598</strain>
    </source>
</reference>
<protein>
    <recommendedName>
        <fullName evidence="8">Ubiquitin carboxyl-terminal hydrolase</fullName>
        <ecNumber evidence="8">3.4.19.12</ecNumber>
    </recommendedName>
</protein>
<evidence type="ECO:0000259" key="9">
    <source>
        <dbReference type="PROSITE" id="PS52048"/>
    </source>
</evidence>
<dbReference type="PROSITE" id="PS52048">
    <property type="entry name" value="UCH_DOMAIN"/>
    <property type="match status" value="1"/>
</dbReference>
<dbReference type="GO" id="GO:0016579">
    <property type="term" value="P:protein deubiquitination"/>
    <property type="evidence" value="ECO:0007669"/>
    <property type="project" value="TreeGrafter"/>
</dbReference>
<dbReference type="Pfam" id="PF01088">
    <property type="entry name" value="Peptidase_C12"/>
    <property type="match status" value="1"/>
</dbReference>
<dbReference type="InterPro" id="IPR036959">
    <property type="entry name" value="Peptidase_C12_UCH_sf"/>
</dbReference>
<dbReference type="EC" id="3.4.19.12" evidence="8"/>
<dbReference type="HOGENOM" id="CLU_018316_0_1_1"/>
<feature type="domain" description="UCH catalytic" evidence="9">
    <location>
        <begin position="9"/>
        <end position="244"/>
    </location>
</feature>
<dbReference type="InterPro" id="IPR001578">
    <property type="entry name" value="Peptidase_C12_UCH"/>
</dbReference>
<reference evidence="11" key="2">
    <citation type="submission" date="2015-01" db="EMBL/GenBank/DDBJ databases">
        <title>Evolutionary Origins and Diversification of the Mycorrhizal Mutualists.</title>
        <authorList>
            <consortium name="DOE Joint Genome Institute"/>
            <consortium name="Mycorrhizal Genomics Consortium"/>
            <person name="Kohler A."/>
            <person name="Kuo A."/>
            <person name="Nagy L.G."/>
            <person name="Floudas D."/>
            <person name="Copeland A."/>
            <person name="Barry K.W."/>
            <person name="Cichocki N."/>
            <person name="Veneault-Fourrey C."/>
            <person name="LaButti K."/>
            <person name="Lindquist E.A."/>
            <person name="Lipzen A."/>
            <person name="Lundell T."/>
            <person name="Morin E."/>
            <person name="Murat C."/>
            <person name="Riley R."/>
            <person name="Ohm R."/>
            <person name="Sun H."/>
            <person name="Tunlid A."/>
            <person name="Henrissat B."/>
            <person name="Grigoriev I.V."/>
            <person name="Hibbett D.S."/>
            <person name="Martin F."/>
        </authorList>
    </citation>
    <scope>NUCLEOTIDE SEQUENCE [LARGE SCALE GENOMIC DNA]</scope>
    <source>
        <strain evidence="11">F 1598</strain>
    </source>
</reference>
<dbReference type="EMBL" id="KN833115">
    <property type="protein sequence ID" value="KIM72654.1"/>
    <property type="molecule type" value="Genomic_DNA"/>
</dbReference>
<evidence type="ECO:0000256" key="8">
    <source>
        <dbReference type="RuleBase" id="RU361215"/>
    </source>
</evidence>
<gene>
    <name evidence="10" type="ORF">PILCRDRAFT_738921</name>
</gene>
<organism evidence="10 11">
    <name type="scientific">Piloderma croceum (strain F 1598)</name>
    <dbReference type="NCBI Taxonomy" id="765440"/>
    <lineage>
        <taxon>Eukaryota</taxon>
        <taxon>Fungi</taxon>
        <taxon>Dikarya</taxon>
        <taxon>Basidiomycota</taxon>
        <taxon>Agaricomycotina</taxon>
        <taxon>Agaricomycetes</taxon>
        <taxon>Agaricomycetidae</taxon>
        <taxon>Atheliales</taxon>
        <taxon>Atheliaceae</taxon>
        <taxon>Piloderma</taxon>
    </lineage>
</organism>
<proteinExistence type="inferred from homology"/>
<keyword evidence="6 7" id="KW-0788">Thiol protease</keyword>
<dbReference type="InterPro" id="IPR041507">
    <property type="entry name" value="UCH_C"/>
</dbReference>
<evidence type="ECO:0000313" key="10">
    <source>
        <dbReference type="EMBL" id="KIM72654.1"/>
    </source>
</evidence>
<evidence type="ECO:0000256" key="4">
    <source>
        <dbReference type="ARBA" id="ARBA00022786"/>
    </source>
</evidence>
<name>A0A0C3EXI2_PILCF</name>
<comment type="catalytic activity">
    <reaction evidence="1 7 8">
        <text>Thiol-dependent hydrolysis of ester, thioester, amide, peptide and isopeptide bonds formed by the C-terminal Gly of ubiquitin (a 76-residue protein attached to proteins as an intracellular targeting signal).</text>
        <dbReference type="EC" id="3.4.19.12"/>
    </reaction>
</comment>
<dbReference type="Proteomes" id="UP000054166">
    <property type="component" value="Unassembled WGS sequence"/>
</dbReference>
<dbReference type="SUPFAM" id="SSF54001">
    <property type="entry name" value="Cysteine proteinases"/>
    <property type="match status" value="1"/>
</dbReference>
<keyword evidence="5 7" id="KW-0378">Hydrolase</keyword>
<dbReference type="PANTHER" id="PTHR10589:SF16">
    <property type="entry name" value="UBIQUITIN CARBOXYL-TERMINAL HYDROLASE ISOZYME L5"/>
    <property type="match status" value="1"/>
</dbReference>
<evidence type="ECO:0000256" key="6">
    <source>
        <dbReference type="ARBA" id="ARBA00022807"/>
    </source>
</evidence>
<feature type="active site" description="Nucleophile" evidence="7">
    <location>
        <position position="94"/>
    </location>
</feature>
<dbReference type="AlphaFoldDB" id="A0A0C3EXI2"/>
<feature type="site" description="Important for enzyme activity" evidence="7">
    <location>
        <position position="194"/>
    </location>
</feature>
<dbReference type="Gene3D" id="1.20.58.860">
    <property type="match status" value="1"/>
</dbReference>
<dbReference type="Gene3D" id="3.40.532.10">
    <property type="entry name" value="Peptidase C12, ubiquitin carboxyl-terminal hydrolase"/>
    <property type="match status" value="1"/>
</dbReference>
<dbReference type="FunCoup" id="A0A0C3EXI2">
    <property type="interactions" value="780"/>
</dbReference>
<dbReference type="GO" id="GO:0004843">
    <property type="term" value="F:cysteine-type deubiquitinase activity"/>
    <property type="evidence" value="ECO:0007669"/>
    <property type="project" value="UniProtKB-UniRule"/>
</dbReference>
<sequence length="345" mass="37352">MSGDDDSSGWQLTESDPGVFTELLKTLGLPLIVDDLYSLDPDSLASIHPIHALIFLFKYINPSSTQQTALNPNAGSPDPDFPGFFAHQTVNNACATLAVFNALGNIHPSTSPSSTTNPKSKNEEYTSLMSFAAPLDPTSRGLVLTSADWLREAHNALSPPSAISLDGLGLERGTEDAYHFVVYLPVAGALYELDGLKEFAVQHGGWEHSLHGEGWLGKAREVIESRIGTYPDGALEFSLLALRDDPIPSLHAQLAAFQQAGHQANAAEVIMKLENENGKRQRWAFENSLRRHNHLGLLHALLLGLAKAGKLDAAKEGAKKTMRERRERVAEMRAKGVGAGGMDED</sequence>
<dbReference type="InterPro" id="IPR038765">
    <property type="entry name" value="Papain-like_cys_pep_sf"/>
</dbReference>
<evidence type="ECO:0000256" key="3">
    <source>
        <dbReference type="ARBA" id="ARBA00022670"/>
    </source>
</evidence>
<dbReference type="Pfam" id="PF18031">
    <property type="entry name" value="UCH_C"/>
    <property type="match status" value="1"/>
</dbReference>
<evidence type="ECO:0000256" key="1">
    <source>
        <dbReference type="ARBA" id="ARBA00000707"/>
    </source>
</evidence>
<dbReference type="STRING" id="765440.A0A0C3EXI2"/>
<evidence type="ECO:0000313" key="11">
    <source>
        <dbReference type="Proteomes" id="UP000054166"/>
    </source>
</evidence>
<keyword evidence="4 7" id="KW-0833">Ubl conjugation pathway</keyword>
<accession>A0A0C3EXI2</accession>
<evidence type="ECO:0000256" key="2">
    <source>
        <dbReference type="ARBA" id="ARBA00009326"/>
    </source>
</evidence>
<keyword evidence="3 7" id="KW-0645">Protease</keyword>